<gene>
    <name evidence="17" type="primary">glmU</name>
    <name evidence="20" type="ordered locus">Sked_30180</name>
</gene>
<feature type="region of interest" description="Linker" evidence="17">
    <location>
        <begin position="261"/>
        <end position="281"/>
    </location>
</feature>
<dbReference type="OrthoDB" id="9775031at2"/>
<evidence type="ECO:0000313" key="21">
    <source>
        <dbReference type="Proteomes" id="UP000000322"/>
    </source>
</evidence>
<dbReference type="InterPro" id="IPR050065">
    <property type="entry name" value="GlmU-like"/>
</dbReference>
<dbReference type="PANTHER" id="PTHR43584:SF3">
    <property type="entry name" value="BIFUNCTIONAL PROTEIN GLMU"/>
    <property type="match status" value="1"/>
</dbReference>
<dbReference type="UniPathway" id="UPA00973"/>
<feature type="compositionally biased region" description="Basic and acidic residues" evidence="18">
    <location>
        <begin position="483"/>
        <end position="500"/>
    </location>
</feature>
<dbReference type="InterPro" id="IPR038009">
    <property type="entry name" value="GlmU_C_LbH"/>
</dbReference>
<keyword evidence="6 17" id="KW-0479">Metal-binding</keyword>
<feature type="binding site" evidence="17">
    <location>
        <begin position="84"/>
        <end position="85"/>
    </location>
    <ligand>
        <name>UDP-N-acetyl-alpha-D-glucosamine</name>
        <dbReference type="ChEBI" id="CHEBI:57705"/>
    </ligand>
</feature>
<feature type="binding site" evidence="17">
    <location>
        <position position="169"/>
    </location>
    <ligand>
        <name>UDP-N-acetyl-alpha-D-glucosamine</name>
        <dbReference type="ChEBI" id="CHEBI:57705"/>
    </ligand>
</feature>
<feature type="binding site" evidence="17">
    <location>
        <position position="363"/>
    </location>
    <ligand>
        <name>UDP-N-acetyl-alpha-D-glucosamine</name>
        <dbReference type="ChEBI" id="CHEBI:57705"/>
    </ligand>
</feature>
<evidence type="ECO:0000256" key="3">
    <source>
        <dbReference type="ARBA" id="ARBA00022490"/>
    </source>
</evidence>
<keyword evidence="10 17" id="KW-0573">Peptidoglycan synthesis</keyword>
<comment type="catalytic activity">
    <reaction evidence="14 17">
        <text>alpha-D-glucosamine 1-phosphate + acetyl-CoA = N-acetyl-alpha-D-glucosamine 1-phosphate + CoA + H(+)</text>
        <dbReference type="Rhea" id="RHEA:13725"/>
        <dbReference type="ChEBI" id="CHEBI:15378"/>
        <dbReference type="ChEBI" id="CHEBI:57287"/>
        <dbReference type="ChEBI" id="CHEBI:57288"/>
        <dbReference type="ChEBI" id="CHEBI:57776"/>
        <dbReference type="ChEBI" id="CHEBI:58516"/>
        <dbReference type="EC" id="2.3.1.157"/>
    </reaction>
</comment>
<keyword evidence="7 17" id="KW-0677">Repeat</keyword>
<comment type="similarity">
    <text evidence="1 17">In the C-terminal section; belongs to the transferase hexapeptide repeat family.</text>
</comment>
<dbReference type="HOGENOM" id="CLU_029499_15_2_11"/>
<keyword evidence="11 17" id="KW-0511">Multifunctional enzyme</keyword>
<dbReference type="InterPro" id="IPR005882">
    <property type="entry name" value="Bifunctional_GlmU"/>
</dbReference>
<dbReference type="NCBIfam" id="NF010932">
    <property type="entry name" value="PRK14352.1"/>
    <property type="match status" value="1"/>
</dbReference>
<keyword evidence="8 17" id="KW-0460">Magnesium</keyword>
<keyword evidence="3 17" id="KW-0963">Cytoplasm</keyword>
<evidence type="ECO:0000256" key="2">
    <source>
        <dbReference type="ARBA" id="ARBA00007947"/>
    </source>
</evidence>
<feature type="region of interest" description="N-acetyltransferase" evidence="17">
    <location>
        <begin position="282"/>
        <end position="552"/>
    </location>
</feature>
<dbReference type="Gene3D" id="2.160.10.10">
    <property type="entry name" value="Hexapeptide repeat proteins"/>
    <property type="match status" value="1"/>
</dbReference>
<dbReference type="EC" id="2.3.1.157" evidence="17"/>
<dbReference type="GO" id="GO:0016020">
    <property type="term" value="C:membrane"/>
    <property type="evidence" value="ECO:0007669"/>
    <property type="project" value="GOC"/>
</dbReference>
<feature type="binding site" evidence="17">
    <location>
        <position position="396"/>
    </location>
    <ligand>
        <name>UDP-N-acetyl-alpha-D-glucosamine</name>
        <dbReference type="ChEBI" id="CHEBI:57705"/>
    </ligand>
</feature>
<evidence type="ECO:0000256" key="5">
    <source>
        <dbReference type="ARBA" id="ARBA00022695"/>
    </source>
</evidence>
<feature type="binding site" evidence="17">
    <location>
        <position position="258"/>
    </location>
    <ligand>
        <name>UDP-N-acetyl-alpha-D-glucosamine</name>
        <dbReference type="ChEBI" id="CHEBI:57705"/>
    </ligand>
</feature>
<evidence type="ECO:0000256" key="8">
    <source>
        <dbReference type="ARBA" id="ARBA00022842"/>
    </source>
</evidence>
<feature type="binding site" evidence="17">
    <location>
        <position position="132"/>
    </location>
    <ligand>
        <name>Mg(2+)</name>
        <dbReference type="ChEBI" id="CHEBI:18420"/>
    </ligand>
</feature>
<dbReference type="STRING" id="446469.Sked_30180"/>
<evidence type="ECO:0000256" key="7">
    <source>
        <dbReference type="ARBA" id="ARBA00022737"/>
    </source>
</evidence>
<dbReference type="EMBL" id="CP001819">
    <property type="protein sequence ID" value="ACZ22919.1"/>
    <property type="molecule type" value="Genomic_DNA"/>
</dbReference>
<evidence type="ECO:0000256" key="6">
    <source>
        <dbReference type="ARBA" id="ARBA00022723"/>
    </source>
</evidence>
<evidence type="ECO:0000256" key="12">
    <source>
        <dbReference type="ARBA" id="ARBA00023315"/>
    </source>
</evidence>
<feature type="binding site" evidence="17">
    <location>
        <position position="381"/>
    </location>
    <ligand>
        <name>UDP-N-acetyl-alpha-D-glucosamine</name>
        <dbReference type="ChEBI" id="CHEBI:57705"/>
    </ligand>
</feature>
<feature type="binding site" evidence="17">
    <location>
        <position position="79"/>
    </location>
    <ligand>
        <name>UDP-N-acetyl-alpha-D-glucosamine</name>
        <dbReference type="ChEBI" id="CHEBI:57705"/>
    </ligand>
</feature>
<dbReference type="GO" id="GO:0006048">
    <property type="term" value="P:UDP-N-acetylglucosamine biosynthetic process"/>
    <property type="evidence" value="ECO:0007669"/>
    <property type="project" value="UniProtKB-UniPathway"/>
</dbReference>
<feature type="binding site" evidence="17">
    <location>
        <begin position="12"/>
        <end position="15"/>
    </location>
    <ligand>
        <name>UDP-N-acetyl-alpha-D-glucosamine</name>
        <dbReference type="ChEBI" id="CHEBI:57705"/>
    </ligand>
</feature>
<comment type="cofactor">
    <cofactor evidence="17">
        <name>Mg(2+)</name>
        <dbReference type="ChEBI" id="CHEBI:18420"/>
    </cofactor>
    <text evidence="17">Binds 1 Mg(2+) ion per subunit.</text>
</comment>
<evidence type="ECO:0000256" key="15">
    <source>
        <dbReference type="ARBA" id="ARBA00048493"/>
    </source>
</evidence>
<dbReference type="GO" id="GO:0019134">
    <property type="term" value="F:glucosamine-1-phosphate N-acetyltransferase activity"/>
    <property type="evidence" value="ECO:0007669"/>
    <property type="project" value="UniProtKB-UniRule"/>
</dbReference>
<feature type="binding site" evidence="17">
    <location>
        <position position="407"/>
    </location>
    <ligand>
        <name>UDP-N-acetyl-alpha-D-glucosamine</name>
        <dbReference type="ChEBI" id="CHEBI:57705"/>
    </ligand>
</feature>
<evidence type="ECO:0000256" key="13">
    <source>
        <dbReference type="ARBA" id="ARBA00023316"/>
    </source>
</evidence>
<dbReference type="RefSeq" id="WP_012867987.1">
    <property type="nucleotide sequence ID" value="NC_013521.1"/>
</dbReference>
<dbReference type="CDD" id="cd02540">
    <property type="entry name" value="GT2_GlmU_N_bac"/>
    <property type="match status" value="1"/>
</dbReference>
<feature type="binding site" evidence="17">
    <location>
        <position position="453"/>
    </location>
    <ligand>
        <name>acetyl-CoA</name>
        <dbReference type="ChEBI" id="CHEBI:57288"/>
    </ligand>
</feature>
<feature type="binding site" evidence="17">
    <location>
        <position position="410"/>
    </location>
    <ligand>
        <name>acetyl-CoA</name>
        <dbReference type="ChEBI" id="CHEBI:57288"/>
    </ligand>
</feature>
<reference evidence="20 21" key="1">
    <citation type="journal article" date="2009" name="Stand. Genomic Sci.">
        <title>Complete genome sequence of Sanguibacter keddieii type strain (ST-74).</title>
        <authorList>
            <person name="Ivanova N."/>
            <person name="Sikorski J."/>
            <person name="Sims D."/>
            <person name="Brettin T."/>
            <person name="Detter J.C."/>
            <person name="Han C."/>
            <person name="Lapidus A."/>
            <person name="Copeland A."/>
            <person name="Glavina Del Rio T."/>
            <person name="Nolan M."/>
            <person name="Chen F."/>
            <person name="Lucas S."/>
            <person name="Tice H."/>
            <person name="Cheng J.F."/>
            <person name="Bruce D."/>
            <person name="Goodwin L."/>
            <person name="Pitluck S."/>
            <person name="Pati A."/>
            <person name="Mavromatis K."/>
            <person name="Chen A."/>
            <person name="Palaniappan K."/>
            <person name="D'haeseleer P."/>
            <person name="Chain P."/>
            <person name="Bristow J."/>
            <person name="Eisen J.A."/>
            <person name="Markowitz V."/>
            <person name="Hugenholtz P."/>
            <person name="Goker M."/>
            <person name="Pukall R."/>
            <person name="Klenk H.P."/>
            <person name="Kyrpides N.C."/>
        </authorList>
    </citation>
    <scope>NUCLEOTIDE SEQUENCE [LARGE SCALE GENOMIC DNA]</scope>
    <source>
        <strain evidence="21">ATCC 51767 / DSM 10542 / NCFB 3025 / ST-74</strain>
    </source>
</reference>
<comment type="caution">
    <text evidence="17">Lacks conserved residue(s) required for the propagation of feature annotation.</text>
</comment>
<comment type="similarity">
    <text evidence="2 17">In the N-terminal section; belongs to the N-acetylglucosamine-1-phosphate uridyltransferase family.</text>
</comment>
<dbReference type="AlphaFoldDB" id="D1BCD2"/>
<evidence type="ECO:0000256" key="1">
    <source>
        <dbReference type="ARBA" id="ARBA00007707"/>
    </source>
</evidence>
<dbReference type="eggNOG" id="COG1207">
    <property type="taxonomic scope" value="Bacteria"/>
</dbReference>
<comment type="pathway">
    <text evidence="17">Nucleotide-sugar biosynthesis; UDP-N-acetyl-alpha-D-glucosamine biosynthesis; UDP-N-acetyl-alpha-D-glucosamine from N-acetyl-alpha-D-glucosamine 1-phosphate: step 1/1.</text>
</comment>
<keyword evidence="13 17" id="KW-0961">Cell wall biogenesis/degradation</keyword>
<comment type="pathway">
    <text evidence="17">Bacterial outer membrane biogenesis; LPS lipid A biosynthesis.</text>
</comment>
<dbReference type="Gene3D" id="3.90.550.10">
    <property type="entry name" value="Spore Coat Polysaccharide Biosynthesis Protein SpsA, Chain A"/>
    <property type="match status" value="1"/>
</dbReference>
<dbReference type="PANTHER" id="PTHR43584">
    <property type="entry name" value="NUCLEOTIDYL TRANSFERASE"/>
    <property type="match status" value="1"/>
</dbReference>
<dbReference type="HAMAP" id="MF_01631">
    <property type="entry name" value="GlmU"/>
    <property type="match status" value="1"/>
</dbReference>
<dbReference type="Pfam" id="PF12804">
    <property type="entry name" value="NTP_transf_3"/>
    <property type="match status" value="1"/>
</dbReference>
<feature type="binding site" evidence="17">
    <location>
        <position position="258"/>
    </location>
    <ligand>
        <name>Mg(2+)</name>
        <dbReference type="ChEBI" id="CHEBI:18420"/>
    </ligand>
</feature>
<comment type="pathway">
    <text evidence="17">Nucleotide-sugar biosynthesis; UDP-N-acetyl-alpha-D-glucosamine biosynthesis; N-acetyl-alpha-D-glucosamine 1-phosphate from alpha-D-glucosamine 6-phosphate (route II): step 2/2.</text>
</comment>
<keyword evidence="4 17" id="KW-0808">Transferase</keyword>
<comment type="subunit">
    <text evidence="17">Homotrimer.</text>
</comment>
<dbReference type="UniPathway" id="UPA00113">
    <property type="reaction ID" value="UER00532"/>
</dbReference>
<evidence type="ECO:0000256" key="18">
    <source>
        <dbReference type="SAM" id="MobiDB-lite"/>
    </source>
</evidence>
<evidence type="ECO:0000256" key="14">
    <source>
        <dbReference type="ARBA" id="ARBA00048247"/>
    </source>
</evidence>
<keyword evidence="9 17" id="KW-0133">Cell shape</keyword>
<evidence type="ECO:0000256" key="10">
    <source>
        <dbReference type="ARBA" id="ARBA00022984"/>
    </source>
</evidence>
<dbReference type="GO" id="GO:0005737">
    <property type="term" value="C:cytoplasm"/>
    <property type="evidence" value="ECO:0007669"/>
    <property type="project" value="UniProtKB-SubCell"/>
</dbReference>
<feature type="binding site" evidence="17">
    <location>
        <position position="185"/>
    </location>
    <ligand>
        <name>UDP-N-acetyl-alpha-D-glucosamine</name>
        <dbReference type="ChEBI" id="CHEBI:57705"/>
    </ligand>
</feature>
<accession>D1BCD2</accession>
<dbReference type="CDD" id="cd03353">
    <property type="entry name" value="LbH_GlmU_C"/>
    <property type="match status" value="1"/>
</dbReference>
<evidence type="ECO:0000256" key="17">
    <source>
        <dbReference type="HAMAP-Rule" id="MF_01631"/>
    </source>
</evidence>
<keyword evidence="12 17" id="KW-0012">Acyltransferase</keyword>
<dbReference type="GO" id="GO:0008360">
    <property type="term" value="P:regulation of cell shape"/>
    <property type="evidence" value="ECO:0007669"/>
    <property type="project" value="UniProtKB-KW"/>
</dbReference>
<dbReference type="GO" id="GO:0009252">
    <property type="term" value="P:peptidoglycan biosynthetic process"/>
    <property type="evidence" value="ECO:0007669"/>
    <property type="project" value="UniProtKB-UniRule"/>
</dbReference>
<dbReference type="KEGG" id="ske:Sked_30180"/>
<dbReference type="GO" id="GO:0009245">
    <property type="term" value="P:lipid A biosynthetic process"/>
    <property type="evidence" value="ECO:0007669"/>
    <property type="project" value="UniProtKB-UniRule"/>
</dbReference>
<evidence type="ECO:0000259" key="19">
    <source>
        <dbReference type="Pfam" id="PF12804"/>
    </source>
</evidence>
<feature type="binding site" evidence="17">
    <location>
        <position position="200"/>
    </location>
    <ligand>
        <name>UDP-N-acetyl-alpha-D-glucosamine</name>
        <dbReference type="ChEBI" id="CHEBI:57705"/>
    </ligand>
</feature>
<dbReference type="InterPro" id="IPR029044">
    <property type="entry name" value="Nucleotide-diphossugar_trans"/>
</dbReference>
<dbReference type="SUPFAM" id="SSF53448">
    <property type="entry name" value="Nucleotide-diphospho-sugar transferases"/>
    <property type="match status" value="1"/>
</dbReference>
<evidence type="ECO:0000256" key="11">
    <source>
        <dbReference type="ARBA" id="ARBA00023268"/>
    </source>
</evidence>
<feature type="binding site" evidence="17">
    <location>
        <begin position="416"/>
        <end position="417"/>
    </location>
    <ligand>
        <name>acetyl-CoA</name>
        <dbReference type="ChEBI" id="CHEBI:57288"/>
    </ligand>
</feature>
<dbReference type="InterPro" id="IPR025877">
    <property type="entry name" value="MobA-like_NTP_Trfase"/>
</dbReference>
<feature type="binding site" evidence="17">
    <location>
        <position position="26"/>
    </location>
    <ligand>
        <name>UDP-N-acetyl-alpha-D-glucosamine</name>
        <dbReference type="ChEBI" id="CHEBI:57705"/>
    </ligand>
</feature>
<feature type="domain" description="MobA-like NTP transferase" evidence="19">
    <location>
        <begin position="9"/>
        <end position="161"/>
    </location>
</feature>
<dbReference type="GO" id="GO:0000902">
    <property type="term" value="P:cell morphogenesis"/>
    <property type="evidence" value="ECO:0007669"/>
    <property type="project" value="UniProtKB-UniRule"/>
</dbReference>
<sequence length="552" mass="56916">MTTAQPAAVVVLAAGEGTRMRSATPKVLHTLAGRSMLGHALAAARGLDPRRVAVVVRHEREAVAGHALALDPAVLVVDQDDVPGTGRAVQCAMGVLDAAAHAAAAHDGVPEGAEGRGVGDGVTGAVVVIAGDVPMLDAGTLGELLAAHHADGNAVTVLTTEIEDATGYGRIVRDPATGEVLSIVEHRDATPEQRDIREINSSIYVFDAAVLRHGLGNLDRDNSQGEVYLTDVLAIARSQGGAVRALRTDDPFVVEGVNDRVQLAVLGAEMNRRILADWMASGVTVVDPATTWVDVDVEIERDVTILPGTQLYGATIVREGATVGPDTTLTSTEVGQHATVSRTQAELSVIGDNATVGPFSYLRPGTVLGSGGKIGGFVETKNATIGDGSKVPHLSYVGDATIGEHTNIGAATIFVNYDGVNKHRSTVGSYSRTGADNLFVAPVHIGDGTYTAAGSVIRSDVPSGALAVSAGPQRNIEGWVERRRPGTDAARAAERVRRATDSAAEGLGAQARAERAQADHQATLPVPSPPTASPSQAAPQPGADGTTEGHRN</sequence>
<dbReference type="GO" id="GO:0000287">
    <property type="term" value="F:magnesium ion binding"/>
    <property type="evidence" value="ECO:0007669"/>
    <property type="project" value="UniProtKB-UniRule"/>
</dbReference>
<dbReference type="Proteomes" id="UP000000322">
    <property type="component" value="Chromosome"/>
</dbReference>
<comment type="catalytic activity">
    <reaction evidence="15 17">
        <text>N-acetyl-alpha-D-glucosamine 1-phosphate + UTP + H(+) = UDP-N-acetyl-alpha-D-glucosamine + diphosphate</text>
        <dbReference type="Rhea" id="RHEA:13509"/>
        <dbReference type="ChEBI" id="CHEBI:15378"/>
        <dbReference type="ChEBI" id="CHEBI:33019"/>
        <dbReference type="ChEBI" id="CHEBI:46398"/>
        <dbReference type="ChEBI" id="CHEBI:57705"/>
        <dbReference type="ChEBI" id="CHEBI:57776"/>
        <dbReference type="EC" id="2.7.7.23"/>
    </reaction>
</comment>
<feature type="region of interest" description="Disordered" evidence="18">
    <location>
        <begin position="483"/>
        <end position="552"/>
    </location>
</feature>
<name>D1BCD2_SANKS</name>
<proteinExistence type="inferred from homology"/>
<organism evidence="20 21">
    <name type="scientific">Sanguibacter keddieii (strain ATCC 51767 / DSM 10542 / NCFB 3025 / ST-74)</name>
    <dbReference type="NCBI Taxonomy" id="446469"/>
    <lineage>
        <taxon>Bacteria</taxon>
        <taxon>Bacillati</taxon>
        <taxon>Actinomycetota</taxon>
        <taxon>Actinomycetes</taxon>
        <taxon>Micrococcales</taxon>
        <taxon>Sanguibacteraceae</taxon>
        <taxon>Sanguibacter</taxon>
    </lineage>
</organism>
<dbReference type="InterPro" id="IPR011004">
    <property type="entry name" value="Trimer_LpxA-like_sf"/>
</dbReference>
<feature type="active site" description="Proton acceptor" evidence="17">
    <location>
        <position position="393"/>
    </location>
</feature>
<dbReference type="NCBIfam" id="TIGR01173">
    <property type="entry name" value="glmU"/>
    <property type="match status" value="1"/>
</dbReference>
<keyword evidence="21" id="KW-1185">Reference proteome</keyword>
<dbReference type="EC" id="2.7.7.23" evidence="17"/>
<evidence type="ECO:0000256" key="9">
    <source>
        <dbReference type="ARBA" id="ARBA00022960"/>
    </source>
</evidence>
<comment type="function">
    <text evidence="16 17">Catalyzes the last two sequential reactions in the de novo biosynthetic pathway for UDP-N-acetylglucosamine (UDP-GlcNAc). The C-terminal domain catalyzes the transfer of acetyl group from acetyl coenzyme A to glucosamine-1-phosphate (GlcN-1-P) to produce N-acetylglucosamine-1-phosphate (GlcNAc-1-P), which is converted into UDP-GlcNAc by the transfer of uridine 5-monophosphate (from uridine 5-triphosphate), a reaction catalyzed by the N-terminal domain.</text>
</comment>
<evidence type="ECO:0000256" key="4">
    <source>
        <dbReference type="ARBA" id="ARBA00022679"/>
    </source>
</evidence>
<feature type="region of interest" description="Pyrophosphorylase" evidence="17">
    <location>
        <begin position="1"/>
        <end position="260"/>
    </location>
</feature>
<comment type="subcellular location">
    <subcellularLocation>
        <location evidence="17">Cytoplasm</location>
    </subcellularLocation>
</comment>
<evidence type="ECO:0000256" key="16">
    <source>
        <dbReference type="ARBA" id="ARBA00049628"/>
    </source>
</evidence>
<evidence type="ECO:0000313" key="20">
    <source>
        <dbReference type="EMBL" id="ACZ22919.1"/>
    </source>
</evidence>
<dbReference type="GO" id="GO:0071555">
    <property type="term" value="P:cell wall organization"/>
    <property type="evidence" value="ECO:0007669"/>
    <property type="project" value="UniProtKB-KW"/>
</dbReference>
<dbReference type="GO" id="GO:0003977">
    <property type="term" value="F:UDP-N-acetylglucosamine diphosphorylase activity"/>
    <property type="evidence" value="ECO:0007669"/>
    <property type="project" value="UniProtKB-UniRule"/>
</dbReference>
<protein>
    <recommendedName>
        <fullName evidence="17">Bifunctional protein GlmU</fullName>
    </recommendedName>
    <domain>
        <recommendedName>
            <fullName evidence="17">UDP-N-acetylglucosamine pyrophosphorylase</fullName>
            <ecNumber evidence="17">2.7.7.23</ecNumber>
        </recommendedName>
        <alternativeName>
            <fullName evidence="17">N-acetylglucosamine-1-phosphate uridyltransferase</fullName>
        </alternativeName>
    </domain>
    <domain>
        <recommendedName>
            <fullName evidence="17">Glucosamine-1-phosphate N-acetyltransferase</fullName>
            <ecNumber evidence="17">2.3.1.157</ecNumber>
        </recommendedName>
    </domain>
</protein>
<keyword evidence="5 17" id="KW-0548">Nucleotidyltransferase</keyword>
<dbReference type="SUPFAM" id="SSF51161">
    <property type="entry name" value="Trimeric LpxA-like enzymes"/>
    <property type="match status" value="1"/>
</dbReference>